<organism evidence="4 5">
    <name type="scientific">Calocera viscosa (strain TUFC12733)</name>
    <dbReference type="NCBI Taxonomy" id="1330018"/>
    <lineage>
        <taxon>Eukaryota</taxon>
        <taxon>Fungi</taxon>
        <taxon>Dikarya</taxon>
        <taxon>Basidiomycota</taxon>
        <taxon>Agaricomycotina</taxon>
        <taxon>Dacrymycetes</taxon>
        <taxon>Dacrymycetales</taxon>
        <taxon>Dacrymycetaceae</taxon>
        <taxon>Calocera</taxon>
    </lineage>
</organism>
<evidence type="ECO:0000259" key="3">
    <source>
        <dbReference type="Pfam" id="PF25534"/>
    </source>
</evidence>
<accession>A0A167R9M0</accession>
<dbReference type="STRING" id="1330018.A0A167R9M0"/>
<evidence type="ECO:0000256" key="2">
    <source>
        <dbReference type="SAM" id="MobiDB-lite"/>
    </source>
</evidence>
<dbReference type="OrthoDB" id="3364132at2759"/>
<evidence type="ECO:0000256" key="1">
    <source>
        <dbReference type="SAM" id="Coils"/>
    </source>
</evidence>
<feature type="region of interest" description="Disordered" evidence="2">
    <location>
        <begin position="129"/>
        <end position="165"/>
    </location>
</feature>
<keyword evidence="1" id="KW-0175">Coiled coil</keyword>
<dbReference type="InterPro" id="IPR057678">
    <property type="entry name" value="DUF7918"/>
</dbReference>
<evidence type="ECO:0000313" key="4">
    <source>
        <dbReference type="EMBL" id="KZP00697.1"/>
    </source>
</evidence>
<dbReference type="AlphaFoldDB" id="A0A167R9M0"/>
<gene>
    <name evidence="4" type="ORF">CALVIDRAFT_594888</name>
</gene>
<dbReference type="EMBL" id="KV417268">
    <property type="protein sequence ID" value="KZP00697.1"/>
    <property type="molecule type" value="Genomic_DNA"/>
</dbReference>
<dbReference type="Proteomes" id="UP000076738">
    <property type="component" value="Unassembled WGS sequence"/>
</dbReference>
<keyword evidence="5" id="KW-1185">Reference proteome</keyword>
<name>A0A167R9M0_CALVF</name>
<feature type="compositionally biased region" description="Basic and acidic residues" evidence="2">
    <location>
        <begin position="132"/>
        <end position="141"/>
    </location>
</feature>
<protein>
    <recommendedName>
        <fullName evidence="3">DUF7918 domain-containing protein</fullName>
    </recommendedName>
</protein>
<dbReference type="PANTHER" id="PTHR36223">
    <property type="entry name" value="BETA-LACTAMASE-TYPE TRANSPEPTIDASE FOLD DOMAIN CONTAINING PROTEIN"/>
    <property type="match status" value="1"/>
</dbReference>
<dbReference type="Pfam" id="PF25534">
    <property type="entry name" value="DUF7918"/>
    <property type="match status" value="1"/>
</dbReference>
<feature type="compositionally biased region" description="Polar residues" evidence="2">
    <location>
        <begin position="142"/>
        <end position="152"/>
    </location>
</feature>
<dbReference type="PANTHER" id="PTHR36223:SF1">
    <property type="entry name" value="TRANSCRIPTION ELONGATION FACTOR EAF N-TERMINAL DOMAIN-CONTAINING PROTEIN"/>
    <property type="match status" value="1"/>
</dbReference>
<sequence length="309" mass="34886">MPSLRKFGVKAWIEVDGVKLDEYHVRRDSERGHVECWVASQEGKEFRVKWKCSYKEITRGCLKMDGRVVRRVYGGGELFISYMNVDNSTSARLKFGAVSVAGHGSDDIEEQDPFTAEIGTLQLKVETGIRLTEPESKKSDKSSTVTESNSQEKVNEAPVPDTAKKIGYHRLTAGETFDRRVPHDSRKSVFIADPHEMPWIFTFYYRPKEILEAHNISATISPRFTSGSQPSGKSVLSKLQAEEPPLEIDDTDEALDARLSVLRKEFADLEERLRQHQDKKLKRSASPAAVKKNDLPRCVFGKGEVIDLT</sequence>
<evidence type="ECO:0000313" key="5">
    <source>
        <dbReference type="Proteomes" id="UP000076738"/>
    </source>
</evidence>
<proteinExistence type="predicted"/>
<feature type="coiled-coil region" evidence="1">
    <location>
        <begin position="252"/>
        <end position="279"/>
    </location>
</feature>
<reference evidence="4 5" key="1">
    <citation type="journal article" date="2016" name="Mol. Biol. Evol.">
        <title>Comparative Genomics of Early-Diverging Mushroom-Forming Fungi Provides Insights into the Origins of Lignocellulose Decay Capabilities.</title>
        <authorList>
            <person name="Nagy L.G."/>
            <person name="Riley R."/>
            <person name="Tritt A."/>
            <person name="Adam C."/>
            <person name="Daum C."/>
            <person name="Floudas D."/>
            <person name="Sun H."/>
            <person name="Yadav J.S."/>
            <person name="Pangilinan J."/>
            <person name="Larsson K.H."/>
            <person name="Matsuura K."/>
            <person name="Barry K."/>
            <person name="Labutti K."/>
            <person name="Kuo R."/>
            <person name="Ohm R.A."/>
            <person name="Bhattacharya S.S."/>
            <person name="Shirouzu T."/>
            <person name="Yoshinaga Y."/>
            <person name="Martin F.M."/>
            <person name="Grigoriev I.V."/>
            <person name="Hibbett D.S."/>
        </authorList>
    </citation>
    <scope>NUCLEOTIDE SEQUENCE [LARGE SCALE GENOMIC DNA]</scope>
    <source>
        <strain evidence="4 5">TUFC12733</strain>
    </source>
</reference>
<feature type="domain" description="DUF7918" evidence="3">
    <location>
        <begin position="8"/>
        <end position="216"/>
    </location>
</feature>